<dbReference type="EMBL" id="JAVRHN010000004">
    <property type="protein sequence ID" value="MDT0685996.1"/>
    <property type="molecule type" value="Genomic_DNA"/>
</dbReference>
<comment type="caution">
    <text evidence="1">The sequence shown here is derived from an EMBL/GenBank/DDBJ whole genome shotgun (WGS) entry which is preliminary data.</text>
</comment>
<name>A0ABU3DQK9_9FLAO</name>
<evidence type="ECO:0000313" key="1">
    <source>
        <dbReference type="EMBL" id="MDT0685996.1"/>
    </source>
</evidence>
<evidence type="ECO:0000313" key="2">
    <source>
        <dbReference type="Proteomes" id="UP001253848"/>
    </source>
</evidence>
<protein>
    <submittedName>
        <fullName evidence="1">Uncharacterized protein</fullName>
    </submittedName>
</protein>
<gene>
    <name evidence="1" type="ORF">RM541_06450</name>
</gene>
<dbReference type="RefSeq" id="WP_311499402.1">
    <property type="nucleotide sequence ID" value="NZ_JAVRHN010000004.1"/>
</dbReference>
<dbReference type="Proteomes" id="UP001253848">
    <property type="component" value="Unassembled WGS sequence"/>
</dbReference>
<proteinExistence type="predicted"/>
<keyword evidence="2" id="KW-1185">Reference proteome</keyword>
<accession>A0ABU3DQK9</accession>
<reference evidence="1 2" key="1">
    <citation type="submission" date="2023-09" db="EMBL/GenBank/DDBJ databases">
        <authorList>
            <person name="Rey-Velasco X."/>
        </authorList>
    </citation>
    <scope>NUCLEOTIDE SEQUENCE [LARGE SCALE GENOMIC DNA]</scope>
    <source>
        <strain evidence="1 2">F225</strain>
    </source>
</reference>
<organism evidence="1 2">
    <name type="scientific">Autumnicola psychrophila</name>
    <dbReference type="NCBI Taxonomy" id="3075592"/>
    <lineage>
        <taxon>Bacteria</taxon>
        <taxon>Pseudomonadati</taxon>
        <taxon>Bacteroidota</taxon>
        <taxon>Flavobacteriia</taxon>
        <taxon>Flavobacteriales</taxon>
        <taxon>Flavobacteriaceae</taxon>
        <taxon>Autumnicola</taxon>
    </lineage>
</organism>
<sequence>MGDISGKFLKFVVFNMSLKFFNVDDFKIIIAFWNEIYRLPANAGAAAKLGQYYFFC</sequence>